<accession>A0A9W7DH14</accession>
<dbReference type="PROSITE" id="PS51061">
    <property type="entry name" value="R3H"/>
    <property type="match status" value="1"/>
</dbReference>
<feature type="domain" description="R3H" evidence="2">
    <location>
        <begin position="133"/>
        <end position="196"/>
    </location>
</feature>
<reference evidence="3" key="1">
    <citation type="submission" date="2023-04" db="EMBL/GenBank/DDBJ databases">
        <title>Ambrosiozyma monospora NBRC 1965.</title>
        <authorList>
            <person name="Ichikawa N."/>
            <person name="Sato H."/>
            <person name="Tonouchi N."/>
        </authorList>
    </citation>
    <scope>NUCLEOTIDE SEQUENCE</scope>
    <source>
        <strain evidence="3">NBRC 1965</strain>
    </source>
</reference>
<dbReference type="Gene3D" id="3.30.1370.50">
    <property type="entry name" value="R3H-like domain"/>
    <property type="match status" value="1"/>
</dbReference>
<dbReference type="InterPro" id="IPR001374">
    <property type="entry name" value="R3H_dom"/>
</dbReference>
<gene>
    <name evidence="3" type="ORF">Amon01_000423900</name>
</gene>
<feature type="region of interest" description="Disordered" evidence="1">
    <location>
        <begin position="1"/>
        <end position="75"/>
    </location>
</feature>
<comment type="caution">
    <text evidence="3">The sequence shown here is derived from an EMBL/GenBank/DDBJ whole genome shotgun (WGS) entry which is preliminary data.</text>
</comment>
<dbReference type="SUPFAM" id="SSF82708">
    <property type="entry name" value="R3H domain"/>
    <property type="match status" value="1"/>
</dbReference>
<protein>
    <submittedName>
        <fullName evidence="3">Unnamed protein product</fullName>
    </submittedName>
</protein>
<organism evidence="3 4">
    <name type="scientific">Ambrosiozyma monospora</name>
    <name type="common">Yeast</name>
    <name type="synonym">Endomycopsis monosporus</name>
    <dbReference type="NCBI Taxonomy" id="43982"/>
    <lineage>
        <taxon>Eukaryota</taxon>
        <taxon>Fungi</taxon>
        <taxon>Dikarya</taxon>
        <taxon>Ascomycota</taxon>
        <taxon>Saccharomycotina</taxon>
        <taxon>Pichiomycetes</taxon>
        <taxon>Pichiales</taxon>
        <taxon>Pichiaceae</taxon>
        <taxon>Ambrosiozyma</taxon>
    </lineage>
</organism>
<proteinExistence type="predicted"/>
<dbReference type="CDD" id="cd02642">
    <property type="entry name" value="R3H_encore_like"/>
    <property type="match status" value="1"/>
</dbReference>
<evidence type="ECO:0000313" key="4">
    <source>
        <dbReference type="Proteomes" id="UP001165063"/>
    </source>
</evidence>
<dbReference type="GO" id="GO:0003676">
    <property type="term" value="F:nucleic acid binding"/>
    <property type="evidence" value="ECO:0007669"/>
    <property type="project" value="UniProtKB-UniRule"/>
</dbReference>
<keyword evidence="4" id="KW-1185">Reference proteome</keyword>
<dbReference type="AlphaFoldDB" id="A0A9W7DH14"/>
<name>A0A9W7DH14_AMBMO</name>
<dbReference type="InterPro" id="IPR036867">
    <property type="entry name" value="R3H_dom_sf"/>
</dbReference>
<feature type="compositionally biased region" description="Polar residues" evidence="1">
    <location>
        <begin position="1"/>
        <end position="20"/>
    </location>
</feature>
<dbReference type="EMBL" id="BSXU01001988">
    <property type="protein sequence ID" value="GMG33133.1"/>
    <property type="molecule type" value="Genomic_DNA"/>
</dbReference>
<dbReference type="OrthoDB" id="278430at2759"/>
<evidence type="ECO:0000313" key="3">
    <source>
        <dbReference type="EMBL" id="GMG33133.1"/>
    </source>
</evidence>
<sequence length="225" mass="25480">MTTSEESPTTKLDSSQNHYQDQVVKDQEPSQKDQASLSKSTTDASKTVDESTSQIDDEFIPQHEPTNSKFEPVENMPDNLTIPEIIKLLSSHYSIPEILIKSLFNLNGRSSNVTPMQQIPGGQQQQQTVSDDKCFIENLESEIIGFIVKPNVDSWKLTPLNSYYRLLTHKVSEYYNLGHILSNDGYSMVLYKINTSLVNADDETKKTAKFDEDGNIKPLDFRNLN</sequence>
<evidence type="ECO:0000259" key="2">
    <source>
        <dbReference type="PROSITE" id="PS51061"/>
    </source>
</evidence>
<evidence type="ECO:0000256" key="1">
    <source>
        <dbReference type="SAM" id="MobiDB-lite"/>
    </source>
</evidence>
<feature type="compositionally biased region" description="Polar residues" evidence="1">
    <location>
        <begin position="32"/>
        <end position="54"/>
    </location>
</feature>
<dbReference type="Proteomes" id="UP001165063">
    <property type="component" value="Unassembled WGS sequence"/>
</dbReference>